<dbReference type="Proteomes" id="UP000782519">
    <property type="component" value="Unassembled WGS sequence"/>
</dbReference>
<feature type="transmembrane region" description="Helical" evidence="1">
    <location>
        <begin position="160"/>
        <end position="185"/>
    </location>
</feature>
<feature type="transmembrane region" description="Helical" evidence="1">
    <location>
        <begin position="21"/>
        <end position="41"/>
    </location>
</feature>
<evidence type="ECO:0000313" key="3">
    <source>
        <dbReference type="Proteomes" id="UP000782519"/>
    </source>
</evidence>
<sequence>MTMASEIRPSLGDAIRTLDGKWGWFVAAGVIELIVAGIASTNLVLANLTSVEVIGAAMMVGGGAQIVHAVSARGAQRVLFWLLSSVIYIVAGVIVVYDPLLASYELVLLAGFFLGGAGLVRVLAAVQTRPAAGWRWIVAAGLVTFAVGVVLIVGSRGIALWLFGALLVVDFVMQGWSNLAFGLAIKVRAVRRSRRKAA</sequence>
<dbReference type="PANTHER" id="PTHR34989:SF1">
    <property type="entry name" value="PROTEIN HDED"/>
    <property type="match status" value="1"/>
</dbReference>
<dbReference type="GO" id="GO:0005886">
    <property type="term" value="C:plasma membrane"/>
    <property type="evidence" value="ECO:0007669"/>
    <property type="project" value="TreeGrafter"/>
</dbReference>
<dbReference type="PANTHER" id="PTHR34989">
    <property type="entry name" value="PROTEIN HDED"/>
    <property type="match status" value="1"/>
</dbReference>
<feature type="transmembrane region" description="Helical" evidence="1">
    <location>
        <begin position="78"/>
        <end position="97"/>
    </location>
</feature>
<feature type="transmembrane region" description="Helical" evidence="1">
    <location>
        <begin position="53"/>
        <end position="71"/>
    </location>
</feature>
<proteinExistence type="predicted"/>
<keyword evidence="1" id="KW-1133">Transmembrane helix</keyword>
<dbReference type="Pfam" id="PF03729">
    <property type="entry name" value="DUF308"/>
    <property type="match status" value="1"/>
</dbReference>
<dbReference type="InterPro" id="IPR005325">
    <property type="entry name" value="DUF308_memb"/>
</dbReference>
<feature type="transmembrane region" description="Helical" evidence="1">
    <location>
        <begin position="103"/>
        <end position="124"/>
    </location>
</feature>
<evidence type="ECO:0000313" key="2">
    <source>
        <dbReference type="EMBL" id="MBI5129345.1"/>
    </source>
</evidence>
<reference evidence="2" key="1">
    <citation type="submission" date="2020-07" db="EMBL/GenBank/DDBJ databases">
        <title>Huge and variable diversity of episymbiotic CPR bacteria and DPANN archaea in groundwater ecosystems.</title>
        <authorList>
            <person name="He C.Y."/>
            <person name="Keren R."/>
            <person name="Whittaker M."/>
            <person name="Farag I.F."/>
            <person name="Doudna J."/>
            <person name="Cate J.H.D."/>
            <person name="Banfield J.F."/>
        </authorList>
    </citation>
    <scope>NUCLEOTIDE SEQUENCE</scope>
    <source>
        <strain evidence="2">NC_groundwater_1818_Pr3_B-0.1um_66_35</strain>
    </source>
</reference>
<dbReference type="AlphaFoldDB" id="A0A933RW67"/>
<keyword evidence="1" id="KW-0472">Membrane</keyword>
<protein>
    <submittedName>
        <fullName evidence="2">HdeD family acid-resistance protein</fullName>
    </submittedName>
</protein>
<comment type="caution">
    <text evidence="2">The sequence shown here is derived from an EMBL/GenBank/DDBJ whole genome shotgun (WGS) entry which is preliminary data.</text>
</comment>
<organism evidence="2 3">
    <name type="scientific">Rhodopseudomonas palustris</name>
    <dbReference type="NCBI Taxonomy" id="1076"/>
    <lineage>
        <taxon>Bacteria</taxon>
        <taxon>Pseudomonadati</taxon>
        <taxon>Pseudomonadota</taxon>
        <taxon>Alphaproteobacteria</taxon>
        <taxon>Hyphomicrobiales</taxon>
        <taxon>Nitrobacteraceae</taxon>
        <taxon>Rhodopseudomonas</taxon>
    </lineage>
</organism>
<feature type="transmembrane region" description="Helical" evidence="1">
    <location>
        <begin position="136"/>
        <end position="154"/>
    </location>
</feature>
<keyword evidence="1" id="KW-0812">Transmembrane</keyword>
<accession>A0A933RW67</accession>
<name>A0A933RW67_RHOPL</name>
<gene>
    <name evidence="2" type="ORF">HZA66_07875</name>
</gene>
<dbReference type="EMBL" id="JACRJB010000021">
    <property type="protein sequence ID" value="MBI5129345.1"/>
    <property type="molecule type" value="Genomic_DNA"/>
</dbReference>
<evidence type="ECO:0000256" key="1">
    <source>
        <dbReference type="SAM" id="Phobius"/>
    </source>
</evidence>
<dbReference type="InterPro" id="IPR052712">
    <property type="entry name" value="Acid_resist_chaperone_HdeD"/>
</dbReference>